<dbReference type="Proteomes" id="UP000694621">
    <property type="component" value="Unplaced"/>
</dbReference>
<evidence type="ECO:0000256" key="4">
    <source>
        <dbReference type="ARBA" id="ARBA00022989"/>
    </source>
</evidence>
<name>A0A8B9LFI8_ASTMX</name>
<dbReference type="PRINTS" id="PR00206">
    <property type="entry name" value="CONNEXIN"/>
</dbReference>
<feature type="transmembrane region" description="Helical" evidence="7">
    <location>
        <begin position="77"/>
        <end position="97"/>
    </location>
</feature>
<dbReference type="GO" id="GO:0005922">
    <property type="term" value="C:connexin complex"/>
    <property type="evidence" value="ECO:0007669"/>
    <property type="project" value="InterPro"/>
</dbReference>
<feature type="region of interest" description="Disordered" evidence="6">
    <location>
        <begin position="238"/>
        <end position="266"/>
    </location>
</feature>
<evidence type="ECO:0000256" key="3">
    <source>
        <dbReference type="ARBA" id="ARBA00022692"/>
    </source>
</evidence>
<feature type="transmembrane region" description="Helical" evidence="7">
    <location>
        <begin position="194"/>
        <end position="217"/>
    </location>
</feature>
<sequence length="389" mass="43555">MDRVNVVDALFISLNQNITFIGKLWLTVFLLFRVFILLFAGFPLFWDEGERFMCNTIHPGCANMCLDAFSPFSLCRFGFLHLVCVCLPTVLYIMHHIHQILTGITRRYYVQEHKIQIPHLGGSELDTDGVPPGGKAKGLYLLKLILRICLELAFGAGQYILFGTSVKQDFLCLQAPCSPAVECITSRPTEKTFLLQWMLGNVVLSVILSTAELLIVLRRSARTKRDRTIISDGMKVEKREGTKKNGEREKANSISNGSCSTPLPFLKRKPNNDPTLTLWLTPKFNISPFNEVGHTPSHPSSNPGPPRTPDHSKESRSAEEVKLWNNHCGKNGSANTLFPLKLTSVTQRDCDEWCPTPTRRWRAGRDTPATTTTGRASDSSGSHDIKAWV</sequence>
<dbReference type="PANTHER" id="PTHR11984">
    <property type="entry name" value="CONNEXIN"/>
    <property type="match status" value="1"/>
</dbReference>
<dbReference type="Ensembl" id="ENSAMXT00005055923.1">
    <property type="protein sequence ID" value="ENSAMXP00005051655.1"/>
    <property type="gene ID" value="ENSAMXG00005023314.1"/>
</dbReference>
<dbReference type="InterPro" id="IPR013092">
    <property type="entry name" value="Connexin_N"/>
</dbReference>
<dbReference type="Pfam" id="PF00029">
    <property type="entry name" value="Connexin"/>
    <property type="match status" value="1"/>
</dbReference>
<dbReference type="GeneID" id="103031837"/>
<feature type="domain" description="Connexin cysteine-rich" evidence="9">
    <location>
        <begin position="150"/>
        <end position="216"/>
    </location>
</feature>
<evidence type="ECO:0000256" key="1">
    <source>
        <dbReference type="ARBA" id="ARBA00004651"/>
    </source>
</evidence>
<dbReference type="SMART" id="SM00037">
    <property type="entry name" value="CNX"/>
    <property type="match status" value="1"/>
</dbReference>
<protein>
    <recommendedName>
        <fullName evidence="12">Gap junction protein</fullName>
    </recommendedName>
</protein>
<evidence type="ECO:0000313" key="11">
    <source>
        <dbReference type="Proteomes" id="UP000694621"/>
    </source>
</evidence>
<keyword evidence="4 7" id="KW-1133">Transmembrane helix</keyword>
<dbReference type="InterPro" id="IPR038359">
    <property type="entry name" value="Connexin_N_sf"/>
</dbReference>
<evidence type="ECO:0000259" key="9">
    <source>
        <dbReference type="SMART" id="SM01089"/>
    </source>
</evidence>
<feature type="compositionally biased region" description="Polar residues" evidence="6">
    <location>
        <begin position="368"/>
        <end position="380"/>
    </location>
</feature>
<feature type="compositionally biased region" description="Basic and acidic residues" evidence="6">
    <location>
        <begin position="238"/>
        <end position="251"/>
    </location>
</feature>
<feature type="region of interest" description="Disordered" evidence="6">
    <location>
        <begin position="355"/>
        <end position="389"/>
    </location>
</feature>
<feature type="transmembrane region" description="Helical" evidence="7">
    <location>
        <begin position="24"/>
        <end position="46"/>
    </location>
</feature>
<dbReference type="Gene3D" id="1.20.1440.80">
    <property type="entry name" value="Gap junction channel protein cysteine-rich domain"/>
    <property type="match status" value="1"/>
</dbReference>
<evidence type="ECO:0000256" key="7">
    <source>
        <dbReference type="SAM" id="Phobius"/>
    </source>
</evidence>
<reference evidence="10" key="1">
    <citation type="submission" date="2025-08" db="UniProtKB">
        <authorList>
            <consortium name="Ensembl"/>
        </authorList>
    </citation>
    <scope>IDENTIFICATION</scope>
</reference>
<evidence type="ECO:0000256" key="6">
    <source>
        <dbReference type="SAM" id="MobiDB-lite"/>
    </source>
</evidence>
<keyword evidence="3 7" id="KW-0812">Transmembrane</keyword>
<dbReference type="InterPro" id="IPR019570">
    <property type="entry name" value="Connexin_CCC"/>
</dbReference>
<evidence type="ECO:0000313" key="10">
    <source>
        <dbReference type="Ensembl" id="ENSAMXP00005051655.1"/>
    </source>
</evidence>
<feature type="region of interest" description="Disordered" evidence="6">
    <location>
        <begin position="290"/>
        <end position="318"/>
    </location>
</feature>
<feature type="compositionally biased region" description="Polar residues" evidence="6">
    <location>
        <begin position="252"/>
        <end position="261"/>
    </location>
</feature>
<keyword evidence="2" id="KW-1003">Cell membrane</keyword>
<keyword evidence="5 7" id="KW-0472">Membrane</keyword>
<proteinExistence type="predicted"/>
<feature type="compositionally biased region" description="Basic and acidic residues" evidence="6">
    <location>
        <begin position="308"/>
        <end position="318"/>
    </location>
</feature>
<dbReference type="SMART" id="SM01089">
    <property type="entry name" value="Connexin_CCC"/>
    <property type="match status" value="1"/>
</dbReference>
<dbReference type="GO" id="GO:0005243">
    <property type="term" value="F:gap junction channel activity"/>
    <property type="evidence" value="ECO:0007669"/>
    <property type="project" value="TreeGrafter"/>
</dbReference>
<feature type="transmembrane region" description="Helical" evidence="7">
    <location>
        <begin position="144"/>
        <end position="161"/>
    </location>
</feature>
<dbReference type="GO" id="GO:0007267">
    <property type="term" value="P:cell-cell signaling"/>
    <property type="evidence" value="ECO:0007669"/>
    <property type="project" value="TreeGrafter"/>
</dbReference>
<evidence type="ECO:0008006" key="12">
    <source>
        <dbReference type="Google" id="ProtNLM"/>
    </source>
</evidence>
<dbReference type="AlphaFoldDB" id="A0A8B9LFI8"/>
<accession>A0A8B9LFI8</accession>
<evidence type="ECO:0000256" key="5">
    <source>
        <dbReference type="ARBA" id="ARBA00023136"/>
    </source>
</evidence>
<dbReference type="PANTHER" id="PTHR11984:SF3">
    <property type="entry name" value="GAP JUNCTION DELTA-4 PROTEIN"/>
    <property type="match status" value="1"/>
</dbReference>
<dbReference type="KEGG" id="amex:103031837"/>
<feature type="domain" description="Connexin N-terminal" evidence="8">
    <location>
        <begin position="43"/>
        <end position="76"/>
    </location>
</feature>
<dbReference type="InterPro" id="IPR000500">
    <property type="entry name" value="Connexin"/>
</dbReference>
<comment type="subcellular location">
    <subcellularLocation>
        <location evidence="1">Cell membrane</location>
        <topology evidence="1">Multi-pass membrane protein</topology>
    </subcellularLocation>
</comment>
<evidence type="ECO:0000256" key="2">
    <source>
        <dbReference type="ARBA" id="ARBA00022475"/>
    </source>
</evidence>
<organism evidence="10 11">
    <name type="scientific">Astyanax mexicanus</name>
    <name type="common">Blind cave fish</name>
    <name type="synonym">Astyanax fasciatus mexicanus</name>
    <dbReference type="NCBI Taxonomy" id="7994"/>
    <lineage>
        <taxon>Eukaryota</taxon>
        <taxon>Metazoa</taxon>
        <taxon>Chordata</taxon>
        <taxon>Craniata</taxon>
        <taxon>Vertebrata</taxon>
        <taxon>Euteleostomi</taxon>
        <taxon>Actinopterygii</taxon>
        <taxon>Neopterygii</taxon>
        <taxon>Teleostei</taxon>
        <taxon>Ostariophysi</taxon>
        <taxon>Characiformes</taxon>
        <taxon>Characoidei</taxon>
        <taxon>Acestrorhamphidae</taxon>
        <taxon>Acestrorhamphinae</taxon>
        <taxon>Astyanax</taxon>
    </lineage>
</organism>
<evidence type="ECO:0000259" key="8">
    <source>
        <dbReference type="SMART" id="SM00037"/>
    </source>
</evidence>